<comment type="caution">
    <text evidence="1">The sequence shown here is derived from an EMBL/GenBank/DDBJ whole genome shotgun (WGS) entry which is preliminary data.</text>
</comment>
<dbReference type="EMBL" id="BARW01035952">
    <property type="protein sequence ID" value="GAJ23909.1"/>
    <property type="molecule type" value="Genomic_DNA"/>
</dbReference>
<name>X1V2J5_9ZZZZ</name>
<organism evidence="1">
    <name type="scientific">marine sediment metagenome</name>
    <dbReference type="NCBI Taxonomy" id="412755"/>
    <lineage>
        <taxon>unclassified sequences</taxon>
        <taxon>metagenomes</taxon>
        <taxon>ecological metagenomes</taxon>
    </lineage>
</organism>
<reference evidence="1" key="1">
    <citation type="journal article" date="2014" name="Front. Microbiol.">
        <title>High frequency of phylogenetically diverse reductive dehalogenase-homologous genes in deep subseafloor sedimentary metagenomes.</title>
        <authorList>
            <person name="Kawai M."/>
            <person name="Futagami T."/>
            <person name="Toyoda A."/>
            <person name="Takaki Y."/>
            <person name="Nishi S."/>
            <person name="Hori S."/>
            <person name="Arai W."/>
            <person name="Tsubouchi T."/>
            <person name="Morono Y."/>
            <person name="Uchiyama I."/>
            <person name="Ito T."/>
            <person name="Fujiyama A."/>
            <person name="Inagaki F."/>
            <person name="Takami H."/>
        </authorList>
    </citation>
    <scope>NUCLEOTIDE SEQUENCE</scope>
    <source>
        <strain evidence="1">Expedition CK06-06</strain>
    </source>
</reference>
<evidence type="ECO:0000313" key="1">
    <source>
        <dbReference type="EMBL" id="GAJ23909.1"/>
    </source>
</evidence>
<protein>
    <submittedName>
        <fullName evidence="1">Uncharacterized protein</fullName>
    </submittedName>
</protein>
<proteinExistence type="predicted"/>
<accession>X1V2J5</accession>
<sequence length="83" mass="9922">MPISDHIKTPVRVEYYPEPQSEHCTRYYLFDANNKELHFSFYDEDKQLAHAIADAINQYDELVELKEEYIHKFGLEAVDENKK</sequence>
<gene>
    <name evidence="1" type="ORF">S12H4_55958</name>
</gene>
<dbReference type="AlphaFoldDB" id="X1V2J5"/>